<organism evidence="1 2">
    <name type="scientific">Mycoplasmopsis bovigenitalium</name>
    <dbReference type="NCBI Taxonomy" id="2112"/>
    <lineage>
        <taxon>Bacteria</taxon>
        <taxon>Bacillati</taxon>
        <taxon>Mycoplasmatota</taxon>
        <taxon>Mycoplasmoidales</taxon>
        <taxon>Metamycoplasmataceae</taxon>
        <taxon>Mycoplasmopsis</taxon>
    </lineage>
</organism>
<evidence type="ECO:0008006" key="3">
    <source>
        <dbReference type="Google" id="ProtNLM"/>
    </source>
</evidence>
<proteinExistence type="predicted"/>
<evidence type="ECO:0000313" key="2">
    <source>
        <dbReference type="Proteomes" id="UP000290942"/>
    </source>
</evidence>
<dbReference type="AlphaFoldDB" id="A0A449AA21"/>
<name>A0A449AA21_9BACT</name>
<dbReference type="PROSITE" id="PS51257">
    <property type="entry name" value="PROKAR_LIPOPROTEIN"/>
    <property type="match status" value="1"/>
</dbReference>
<sequence>MKFKLNLIPLLSIPFIAISCKNNQKPIEEENKIENKEVETNNKQSELKIYHFIDFYNSSKINNKQIFIDNDLQASNILNGYIFYEEYKTVDDTGFDEDADLEITKNNVHIFKISSFFNKDFFKENILIYTSEIPNLLTPNINNVENAKIFFPIKIENGKFVYDNQANIIEKNIEKVREFEFNPKHINYIHSSVKGFYIAINKKHTQAFKDFVNKIYSS</sequence>
<accession>A0A449AA21</accession>
<evidence type="ECO:0000313" key="1">
    <source>
        <dbReference type="EMBL" id="VEU61054.1"/>
    </source>
</evidence>
<gene>
    <name evidence="1" type="ORF">NCTC10122_00643</name>
</gene>
<reference evidence="1 2" key="1">
    <citation type="submission" date="2019-01" db="EMBL/GenBank/DDBJ databases">
        <authorList>
            <consortium name="Pathogen Informatics"/>
        </authorList>
    </citation>
    <scope>NUCLEOTIDE SEQUENCE [LARGE SCALE GENOMIC DNA]</scope>
    <source>
        <strain evidence="1 2">NCTC10122</strain>
    </source>
</reference>
<dbReference type="RefSeq" id="WP_129687870.1">
    <property type="nucleotide sequence ID" value="NZ_LR214970.1"/>
</dbReference>
<protein>
    <recommendedName>
        <fullName evidence="3">Lipoprotein</fullName>
    </recommendedName>
</protein>
<dbReference type="Proteomes" id="UP000290942">
    <property type="component" value="Chromosome"/>
</dbReference>
<dbReference type="EMBL" id="LR214970">
    <property type="protein sequence ID" value="VEU61054.1"/>
    <property type="molecule type" value="Genomic_DNA"/>
</dbReference>